<proteinExistence type="inferred from homology"/>
<organism evidence="5 6">
    <name type="scientific">Rubroshorea leprosula</name>
    <dbReference type="NCBI Taxonomy" id="152421"/>
    <lineage>
        <taxon>Eukaryota</taxon>
        <taxon>Viridiplantae</taxon>
        <taxon>Streptophyta</taxon>
        <taxon>Embryophyta</taxon>
        <taxon>Tracheophyta</taxon>
        <taxon>Spermatophyta</taxon>
        <taxon>Magnoliopsida</taxon>
        <taxon>eudicotyledons</taxon>
        <taxon>Gunneridae</taxon>
        <taxon>Pentapetalae</taxon>
        <taxon>rosids</taxon>
        <taxon>malvids</taxon>
        <taxon>Malvales</taxon>
        <taxon>Dipterocarpaceae</taxon>
        <taxon>Rubroshorea</taxon>
    </lineage>
</organism>
<evidence type="ECO:0000259" key="4">
    <source>
        <dbReference type="SMART" id="SM00856"/>
    </source>
</evidence>
<dbReference type="AlphaFoldDB" id="A0AAV5JHA5"/>
<dbReference type="CDD" id="cd15795">
    <property type="entry name" value="PMEI-Pla_a_1_like"/>
    <property type="match status" value="1"/>
</dbReference>
<evidence type="ECO:0000256" key="1">
    <source>
        <dbReference type="ARBA" id="ARBA00022729"/>
    </source>
</evidence>
<dbReference type="InterPro" id="IPR006501">
    <property type="entry name" value="Pectinesterase_inhib_dom"/>
</dbReference>
<dbReference type="Pfam" id="PF04043">
    <property type="entry name" value="PMEI"/>
    <property type="match status" value="1"/>
</dbReference>
<keyword evidence="2" id="KW-1015">Disulfide bond</keyword>
<comment type="caution">
    <text evidence="5">The sequence shown here is derived from an EMBL/GenBank/DDBJ whole genome shotgun (WGS) entry which is preliminary data.</text>
</comment>
<comment type="similarity">
    <text evidence="3">Belongs to the PMEI family.</text>
</comment>
<dbReference type="Proteomes" id="UP001054252">
    <property type="component" value="Unassembled WGS sequence"/>
</dbReference>
<dbReference type="NCBIfam" id="TIGR01614">
    <property type="entry name" value="PME_inhib"/>
    <property type="match status" value="1"/>
</dbReference>
<dbReference type="FunFam" id="1.20.140.40:FF:000002">
    <property type="entry name" value="Putative invertase inhibitor"/>
    <property type="match status" value="1"/>
</dbReference>
<protein>
    <recommendedName>
        <fullName evidence="4">Pectinesterase inhibitor domain-containing protein</fullName>
    </recommendedName>
</protein>
<dbReference type="PANTHER" id="PTHR35357">
    <property type="entry name" value="OS02G0537100 PROTEIN"/>
    <property type="match status" value="1"/>
</dbReference>
<gene>
    <name evidence="5" type="ORF">SLEP1_g22064</name>
</gene>
<dbReference type="PANTHER" id="PTHR35357:SF17">
    <property type="entry name" value="PECTINESTERASE INHIBITOR 12"/>
    <property type="match status" value="1"/>
</dbReference>
<reference evidence="5 6" key="1">
    <citation type="journal article" date="2021" name="Commun. Biol.">
        <title>The genome of Shorea leprosula (Dipterocarpaceae) highlights the ecological relevance of drought in aseasonal tropical rainforests.</title>
        <authorList>
            <person name="Ng K.K.S."/>
            <person name="Kobayashi M.J."/>
            <person name="Fawcett J.A."/>
            <person name="Hatakeyama M."/>
            <person name="Paape T."/>
            <person name="Ng C.H."/>
            <person name="Ang C.C."/>
            <person name="Tnah L.H."/>
            <person name="Lee C.T."/>
            <person name="Nishiyama T."/>
            <person name="Sese J."/>
            <person name="O'Brien M.J."/>
            <person name="Copetti D."/>
            <person name="Mohd Noor M.I."/>
            <person name="Ong R.C."/>
            <person name="Putra M."/>
            <person name="Sireger I.Z."/>
            <person name="Indrioko S."/>
            <person name="Kosugi Y."/>
            <person name="Izuno A."/>
            <person name="Isagi Y."/>
            <person name="Lee S.L."/>
            <person name="Shimizu K.K."/>
        </authorList>
    </citation>
    <scope>NUCLEOTIDE SEQUENCE [LARGE SCALE GENOMIC DNA]</scope>
    <source>
        <strain evidence="5">214</strain>
    </source>
</reference>
<dbReference type="GO" id="GO:0004857">
    <property type="term" value="F:enzyme inhibitor activity"/>
    <property type="evidence" value="ECO:0007669"/>
    <property type="project" value="InterPro"/>
</dbReference>
<feature type="domain" description="Pectinesterase inhibitor" evidence="4">
    <location>
        <begin position="3"/>
        <end position="155"/>
    </location>
</feature>
<dbReference type="GO" id="GO:0005576">
    <property type="term" value="C:extracellular region"/>
    <property type="evidence" value="ECO:0007669"/>
    <property type="project" value="UniProtKB-ARBA"/>
</dbReference>
<accession>A0AAV5JHA5</accession>
<dbReference type="SUPFAM" id="SSF101148">
    <property type="entry name" value="Plant invertase/pectin methylesterase inhibitor"/>
    <property type="match status" value="1"/>
</dbReference>
<keyword evidence="6" id="KW-1185">Reference proteome</keyword>
<dbReference type="InterPro" id="IPR035513">
    <property type="entry name" value="Invertase/methylesterase_inhib"/>
</dbReference>
<dbReference type="EMBL" id="BPVZ01000032">
    <property type="protein sequence ID" value="GKV10743.1"/>
    <property type="molecule type" value="Genomic_DNA"/>
</dbReference>
<keyword evidence="1" id="KW-0732">Signal</keyword>
<evidence type="ECO:0000256" key="2">
    <source>
        <dbReference type="ARBA" id="ARBA00023157"/>
    </source>
</evidence>
<dbReference type="Gene3D" id="1.20.140.40">
    <property type="entry name" value="Invertase/pectin methylesterase inhibitor family protein"/>
    <property type="match status" value="1"/>
</dbReference>
<evidence type="ECO:0000256" key="3">
    <source>
        <dbReference type="ARBA" id="ARBA00038471"/>
    </source>
</evidence>
<dbReference type="InterPro" id="IPR034088">
    <property type="entry name" value="Pla_a_1-like"/>
</dbReference>
<sequence length="160" mass="17385">MTRSSNVINQACKDAANNDPNINYEFCVSCLEQNVERHNASSLEELLLISMDLAITNGTNVSSHISNLLADETLDGYTKGCLRTCSELYSDAVSELQDARSAFELKDYATANGQTSAALDAPSTCEDSFKEGGLKSPLTTEDLVFFKMTAIPLAFLSMIH</sequence>
<evidence type="ECO:0000313" key="5">
    <source>
        <dbReference type="EMBL" id="GKV10743.1"/>
    </source>
</evidence>
<dbReference type="SMART" id="SM00856">
    <property type="entry name" value="PMEI"/>
    <property type="match status" value="1"/>
</dbReference>
<evidence type="ECO:0000313" key="6">
    <source>
        <dbReference type="Proteomes" id="UP001054252"/>
    </source>
</evidence>
<name>A0AAV5JHA5_9ROSI</name>